<evidence type="ECO:0000256" key="5">
    <source>
        <dbReference type="ARBA" id="ARBA00022759"/>
    </source>
</evidence>
<feature type="region of interest" description="Disordered" evidence="7">
    <location>
        <begin position="321"/>
        <end position="374"/>
    </location>
</feature>
<feature type="domain" description="Reverse transcriptase" evidence="8">
    <location>
        <begin position="1"/>
        <end position="155"/>
    </location>
</feature>
<evidence type="ECO:0000259" key="8">
    <source>
        <dbReference type="PROSITE" id="PS50878"/>
    </source>
</evidence>
<dbReference type="Pfam" id="PF00078">
    <property type="entry name" value="RVT_1"/>
    <property type="match status" value="1"/>
</dbReference>
<keyword evidence="5" id="KW-0255">Endonuclease</keyword>
<evidence type="ECO:0000256" key="4">
    <source>
        <dbReference type="ARBA" id="ARBA00022722"/>
    </source>
</evidence>
<comment type="caution">
    <text evidence="9">The sequence shown here is derived from an EMBL/GenBank/DDBJ whole genome shotgun (WGS) entry which is preliminary data.</text>
</comment>
<proteinExistence type="inferred from homology"/>
<dbReference type="InterPro" id="IPR018154">
    <property type="entry name" value="TLV/ENV_coat_polyprotein"/>
</dbReference>
<reference evidence="9" key="1">
    <citation type="submission" date="2023-06" db="EMBL/GenBank/DDBJ databases">
        <title>Reference genome for the Northern bat (Eptesicus nilssonii), a most northern bat species.</title>
        <authorList>
            <person name="Laine V.N."/>
            <person name="Pulliainen A.T."/>
            <person name="Lilley T.M."/>
        </authorList>
    </citation>
    <scope>NUCLEOTIDE SEQUENCE</scope>
    <source>
        <strain evidence="9">BLF_Eptnil</strain>
        <tissue evidence="9">Kidney</tissue>
    </source>
</reference>
<dbReference type="EMBL" id="JAULJE010000005">
    <property type="protein sequence ID" value="KAK1342527.1"/>
    <property type="molecule type" value="Genomic_DNA"/>
</dbReference>
<dbReference type="Pfam" id="PF18697">
    <property type="entry name" value="MLVIN_C"/>
    <property type="match status" value="1"/>
</dbReference>
<keyword evidence="10" id="KW-1185">Reference proteome</keyword>
<evidence type="ECO:0000313" key="9">
    <source>
        <dbReference type="EMBL" id="KAK1342527.1"/>
    </source>
</evidence>
<evidence type="ECO:0000256" key="7">
    <source>
        <dbReference type="SAM" id="MobiDB-lite"/>
    </source>
</evidence>
<dbReference type="Proteomes" id="UP001177744">
    <property type="component" value="Unassembled WGS sequence"/>
</dbReference>
<dbReference type="PROSITE" id="PS50878">
    <property type="entry name" value="RT_POL"/>
    <property type="match status" value="1"/>
</dbReference>
<dbReference type="GO" id="GO:0016787">
    <property type="term" value="F:hydrolase activity"/>
    <property type="evidence" value="ECO:0007669"/>
    <property type="project" value="UniProtKB-KW"/>
</dbReference>
<evidence type="ECO:0000256" key="1">
    <source>
        <dbReference type="ARBA" id="ARBA00010879"/>
    </source>
</evidence>
<dbReference type="GO" id="GO:0004519">
    <property type="term" value="F:endonuclease activity"/>
    <property type="evidence" value="ECO:0007669"/>
    <property type="project" value="UniProtKB-KW"/>
</dbReference>
<name>A0AA40LSM6_CNENI</name>
<dbReference type="PANTHER" id="PTHR33064">
    <property type="entry name" value="POL PROTEIN"/>
    <property type="match status" value="1"/>
</dbReference>
<dbReference type="Pfam" id="PF00429">
    <property type="entry name" value="TLV_coat"/>
    <property type="match status" value="1"/>
</dbReference>
<keyword evidence="6" id="KW-0378">Hydrolase</keyword>
<dbReference type="InterPro" id="IPR043128">
    <property type="entry name" value="Rev_trsase/Diguanyl_cyclase"/>
</dbReference>
<dbReference type="InterPro" id="IPR043502">
    <property type="entry name" value="DNA/RNA_pol_sf"/>
</dbReference>
<organism evidence="9 10">
    <name type="scientific">Cnephaeus nilssonii</name>
    <name type="common">Northern bat</name>
    <name type="synonym">Eptesicus nilssonii</name>
    <dbReference type="NCBI Taxonomy" id="3371016"/>
    <lineage>
        <taxon>Eukaryota</taxon>
        <taxon>Metazoa</taxon>
        <taxon>Chordata</taxon>
        <taxon>Craniata</taxon>
        <taxon>Vertebrata</taxon>
        <taxon>Euteleostomi</taxon>
        <taxon>Mammalia</taxon>
        <taxon>Eutheria</taxon>
        <taxon>Laurasiatheria</taxon>
        <taxon>Chiroptera</taxon>
        <taxon>Yangochiroptera</taxon>
        <taxon>Vespertilionidae</taxon>
        <taxon>Cnephaeus</taxon>
    </lineage>
</organism>
<protein>
    <recommendedName>
        <fullName evidence="8">Reverse transcriptase domain-containing protein</fullName>
    </recommendedName>
</protein>
<dbReference type="SUPFAM" id="SSF56672">
    <property type="entry name" value="DNA/RNA polymerases"/>
    <property type="match status" value="1"/>
</dbReference>
<dbReference type="Gene3D" id="3.30.70.270">
    <property type="match status" value="1"/>
</dbReference>
<evidence type="ECO:0000256" key="3">
    <source>
        <dbReference type="ARBA" id="ARBA00022695"/>
    </source>
</evidence>
<dbReference type="GO" id="GO:0016779">
    <property type="term" value="F:nucleotidyltransferase activity"/>
    <property type="evidence" value="ECO:0007669"/>
    <property type="project" value="UniProtKB-KW"/>
</dbReference>
<dbReference type="PANTHER" id="PTHR33064:SF29">
    <property type="entry name" value="PEPTIDASE A2 DOMAIN-CONTAINING PROTEIN-RELATED"/>
    <property type="match status" value="1"/>
</dbReference>
<dbReference type="InterPro" id="IPR040643">
    <property type="entry name" value="MLVIN_C"/>
</dbReference>
<keyword evidence="3" id="KW-0548">Nucleotidyltransferase</keyword>
<keyword evidence="2" id="KW-0808">Transferase</keyword>
<dbReference type="AlphaFoldDB" id="A0AA40LSM6"/>
<gene>
    <name evidence="9" type="ORF">QTO34_015292</name>
</gene>
<sequence length="468" mass="52380">MVEAPLLPPFGVFVPQYGLYFRHEHRYYTVLDLKDAFFCLPLGPQSQPIFAFEWTDPEEGESGQLTWTRLPQGFKNSPTLFDEALNQNLKKYRHSHPGVTLLQYADDLLLATGDQEKCQQATLDLLVMLDQLGYRVSAKKAQLCSSKVTYLGYNIKEDQPISNPEETLFTDESSFVEDGVSGLTPFEIMSGRLPPLLPRLREEGLAVLSNGNLLKSLQALQSSTAAARRIVRAAHQEAHPPDPDSPPACAPGDLVWVKRHDPGTLEPRWEGPFQVILSTPTAVKVGGKKRWIHRTQVKKADEAAERWTARRTESPLKRRTLPRARNPVGPLRPILQPEPPRPPKVTQAPVVTRTPGWNNTEMPKPAPGRTEAPGELRLLPETSHRGLLGTREAMFRFLSKTSPNITKGCWLCLNPEPPYYVGIGTNISFGQNASEIRNYSVQRLPEGLCVGDINPALLWRTYRGLEHA</sequence>
<dbReference type="InterPro" id="IPR051320">
    <property type="entry name" value="Viral_Replic_Matur_Polypro"/>
</dbReference>
<evidence type="ECO:0000256" key="6">
    <source>
        <dbReference type="ARBA" id="ARBA00022801"/>
    </source>
</evidence>
<keyword evidence="4" id="KW-0540">Nuclease</keyword>
<evidence type="ECO:0000256" key="2">
    <source>
        <dbReference type="ARBA" id="ARBA00022679"/>
    </source>
</evidence>
<comment type="similarity">
    <text evidence="1">Belongs to the beta type-B retroviral polymerase family. HERV class-II K(HML-2) pol subfamily.</text>
</comment>
<accession>A0AA40LSM6</accession>
<evidence type="ECO:0000313" key="10">
    <source>
        <dbReference type="Proteomes" id="UP001177744"/>
    </source>
</evidence>
<dbReference type="InterPro" id="IPR000477">
    <property type="entry name" value="RT_dom"/>
</dbReference>
<dbReference type="Gene3D" id="2.30.30.850">
    <property type="match status" value="1"/>
</dbReference>